<comment type="caution">
    <text evidence="4">The sequence shown here is derived from an EMBL/GenBank/DDBJ whole genome shotgun (WGS) entry which is preliminary data.</text>
</comment>
<evidence type="ECO:0000313" key="4">
    <source>
        <dbReference type="EMBL" id="KAL2344529.1"/>
    </source>
</evidence>
<organism evidence="4 5">
    <name type="scientific">Flemingia macrophylla</name>
    <dbReference type="NCBI Taxonomy" id="520843"/>
    <lineage>
        <taxon>Eukaryota</taxon>
        <taxon>Viridiplantae</taxon>
        <taxon>Streptophyta</taxon>
        <taxon>Embryophyta</taxon>
        <taxon>Tracheophyta</taxon>
        <taxon>Spermatophyta</taxon>
        <taxon>Magnoliopsida</taxon>
        <taxon>eudicotyledons</taxon>
        <taxon>Gunneridae</taxon>
        <taxon>Pentapetalae</taxon>
        <taxon>rosids</taxon>
        <taxon>fabids</taxon>
        <taxon>Fabales</taxon>
        <taxon>Fabaceae</taxon>
        <taxon>Papilionoideae</taxon>
        <taxon>50 kb inversion clade</taxon>
        <taxon>NPAAA clade</taxon>
        <taxon>indigoferoid/millettioid clade</taxon>
        <taxon>Phaseoleae</taxon>
        <taxon>Flemingia</taxon>
    </lineage>
</organism>
<dbReference type="GO" id="GO:0008270">
    <property type="term" value="F:zinc ion binding"/>
    <property type="evidence" value="ECO:0007669"/>
    <property type="project" value="UniProtKB-KW"/>
</dbReference>
<dbReference type="PROSITE" id="PS50158">
    <property type="entry name" value="ZF_CCHC"/>
    <property type="match status" value="1"/>
</dbReference>
<evidence type="ECO:0000256" key="2">
    <source>
        <dbReference type="SAM" id="MobiDB-lite"/>
    </source>
</evidence>
<sequence>MTQGETIMDMQKRFTYIINHLKGLGKTFVEEEVNVKVLKPLNRKWQPTMTTITESKNLAQMSSAKLFGKLIEYEMDMSRMVDEEQKDRKAKGLALKTKDTASETDTSCCNSESDEEDLNLMVRKFKKFMIKKNNKKRFNQSKKGFKKNESSSSKVTCCKCGKFRHFRSDCPNLKKHKSNEQRRYEHEEKKKDKFIKKKAYIA</sequence>
<keyword evidence="5" id="KW-1185">Reference proteome</keyword>
<keyword evidence="1" id="KW-0862">Zinc</keyword>
<keyword evidence="1" id="KW-0479">Metal-binding</keyword>
<accession>A0ABD1N8V1</accession>
<evidence type="ECO:0000256" key="1">
    <source>
        <dbReference type="PROSITE-ProRule" id="PRU00047"/>
    </source>
</evidence>
<dbReference type="InterPro" id="IPR036875">
    <property type="entry name" value="Znf_CCHC_sf"/>
</dbReference>
<keyword evidence="1" id="KW-0863">Zinc-finger</keyword>
<dbReference type="AlphaFoldDB" id="A0ABD1N8V1"/>
<dbReference type="SUPFAM" id="SSF57756">
    <property type="entry name" value="Retrovirus zinc finger-like domains"/>
    <property type="match status" value="1"/>
</dbReference>
<feature type="domain" description="CCHC-type" evidence="3">
    <location>
        <begin position="157"/>
        <end position="172"/>
    </location>
</feature>
<proteinExistence type="predicted"/>
<gene>
    <name evidence="4" type="ORF">Fmac_005814</name>
</gene>
<protein>
    <recommendedName>
        <fullName evidence="3">CCHC-type domain-containing protein</fullName>
    </recommendedName>
</protein>
<evidence type="ECO:0000259" key="3">
    <source>
        <dbReference type="PROSITE" id="PS50158"/>
    </source>
</evidence>
<dbReference type="Proteomes" id="UP001603857">
    <property type="component" value="Unassembled WGS sequence"/>
</dbReference>
<dbReference type="InterPro" id="IPR001878">
    <property type="entry name" value="Znf_CCHC"/>
</dbReference>
<feature type="compositionally biased region" description="Basic and acidic residues" evidence="2">
    <location>
        <begin position="178"/>
        <end position="191"/>
    </location>
</feature>
<reference evidence="4 5" key="1">
    <citation type="submission" date="2024-08" db="EMBL/GenBank/DDBJ databases">
        <title>Insights into the chromosomal genome structure of Flemingia macrophylla.</title>
        <authorList>
            <person name="Ding Y."/>
            <person name="Zhao Y."/>
            <person name="Bi W."/>
            <person name="Wu M."/>
            <person name="Zhao G."/>
            <person name="Gong Y."/>
            <person name="Li W."/>
            <person name="Zhang P."/>
        </authorList>
    </citation>
    <scope>NUCLEOTIDE SEQUENCE [LARGE SCALE GENOMIC DNA]</scope>
    <source>
        <strain evidence="4">DYQJB</strain>
        <tissue evidence="4">Leaf</tissue>
    </source>
</reference>
<dbReference type="Pfam" id="PF14223">
    <property type="entry name" value="Retrotran_gag_2"/>
    <property type="match status" value="1"/>
</dbReference>
<dbReference type="EMBL" id="JBGMDY010000002">
    <property type="protein sequence ID" value="KAL2344529.1"/>
    <property type="molecule type" value="Genomic_DNA"/>
</dbReference>
<name>A0ABD1N8V1_9FABA</name>
<feature type="region of interest" description="Disordered" evidence="2">
    <location>
        <begin position="171"/>
        <end position="192"/>
    </location>
</feature>
<evidence type="ECO:0000313" key="5">
    <source>
        <dbReference type="Proteomes" id="UP001603857"/>
    </source>
</evidence>